<dbReference type="Proteomes" id="UP000284375">
    <property type="component" value="Unassembled WGS sequence"/>
</dbReference>
<sequence>MTSSSTSSPISGQATNITTSSLALSTTNRTTGITTSQFRTPSGTVPGTVVVESPFPTFSCDPYAYLILSSALIRIDILSGNYTQLNPSIGDGRSTNAIGYNIIDNYIYGAIGEAPTSNLIKISSNTTSIIGPPLNVSQSLKIGDVDNRGQYWGLASTTGNTYWVKIDLQPLSANYTKTILSGSSPLNYTIFDWAYSPGGGNALWSIGTKSSFLGATLLRFDLDNQTWSTSTFYGRLGPTSDVFGALYTAEGGYLYGSENNSGYIFKFPLPGYGTVATKISEGPKSGSNDGARCYNQAYGYKAKPR</sequence>
<name>A0A423VXA3_CYTCH</name>
<evidence type="ECO:0000313" key="2">
    <source>
        <dbReference type="EMBL" id="ROV95646.1"/>
    </source>
</evidence>
<dbReference type="Pfam" id="PF21959">
    <property type="entry name" value="DUF6923"/>
    <property type="match status" value="1"/>
</dbReference>
<accession>A0A423VXA3</accession>
<dbReference type="OrthoDB" id="4405280at2759"/>
<proteinExistence type="predicted"/>
<dbReference type="SUPFAM" id="SSF63825">
    <property type="entry name" value="YWTD domain"/>
    <property type="match status" value="1"/>
</dbReference>
<feature type="domain" description="DUF6923" evidence="1">
    <location>
        <begin position="96"/>
        <end position="294"/>
    </location>
</feature>
<evidence type="ECO:0000313" key="3">
    <source>
        <dbReference type="Proteomes" id="UP000284375"/>
    </source>
</evidence>
<protein>
    <recommendedName>
        <fullName evidence="1">DUF6923 domain-containing protein</fullName>
    </recommendedName>
</protein>
<organism evidence="2 3">
    <name type="scientific">Cytospora chrysosperma</name>
    <name type="common">Cytospora canker fungus</name>
    <name type="synonym">Sphaeria chrysosperma</name>
    <dbReference type="NCBI Taxonomy" id="252740"/>
    <lineage>
        <taxon>Eukaryota</taxon>
        <taxon>Fungi</taxon>
        <taxon>Dikarya</taxon>
        <taxon>Ascomycota</taxon>
        <taxon>Pezizomycotina</taxon>
        <taxon>Sordariomycetes</taxon>
        <taxon>Sordariomycetidae</taxon>
        <taxon>Diaporthales</taxon>
        <taxon>Cytosporaceae</taxon>
        <taxon>Cytospora</taxon>
    </lineage>
</organism>
<keyword evidence="3" id="KW-1185">Reference proteome</keyword>
<reference evidence="2 3" key="1">
    <citation type="submission" date="2015-09" db="EMBL/GenBank/DDBJ databases">
        <title>Host preference determinants of Valsa canker pathogens revealed by comparative genomics.</title>
        <authorList>
            <person name="Yin Z."/>
            <person name="Huang L."/>
        </authorList>
    </citation>
    <scope>NUCLEOTIDE SEQUENCE [LARGE SCALE GENOMIC DNA]</scope>
    <source>
        <strain evidence="2 3">YSFL</strain>
    </source>
</reference>
<evidence type="ECO:0000259" key="1">
    <source>
        <dbReference type="Pfam" id="PF21959"/>
    </source>
</evidence>
<comment type="caution">
    <text evidence="2">The sequence shown here is derived from an EMBL/GenBank/DDBJ whole genome shotgun (WGS) entry which is preliminary data.</text>
</comment>
<gene>
    <name evidence="2" type="ORF">VSDG_05286</name>
</gene>
<dbReference type="EMBL" id="LJZO01000023">
    <property type="protein sequence ID" value="ROV95646.1"/>
    <property type="molecule type" value="Genomic_DNA"/>
</dbReference>
<dbReference type="InterPro" id="IPR054215">
    <property type="entry name" value="DUF6923"/>
</dbReference>
<dbReference type="AlphaFoldDB" id="A0A423VXA3"/>